<dbReference type="RefSeq" id="WP_112379651.1">
    <property type="nucleotide sequence ID" value="NZ_CP030104.1"/>
</dbReference>
<sequence length="195" mass="22194">MMIVGLTGGIGSGKSVVATIFQDLGIPVYNSDSEAKLLMTNSTRVKNEILLLLGKKAYINGELNKTFIAKKVFKSPEILEKLNKIVHPAVREHFLEWVEQQTSPYVIQETALIFENDAQDKYDYIILIKAPKNLRVERVIKRDGIAKQEVLDRIENQMDDKEKTSLADFCIENIDLHTTKDKVLELHQKLIVLTN</sequence>
<dbReference type="Gene3D" id="3.40.50.300">
    <property type="entry name" value="P-loop containing nucleotide triphosphate hydrolases"/>
    <property type="match status" value="1"/>
</dbReference>
<evidence type="ECO:0000256" key="5">
    <source>
        <dbReference type="HAMAP-Rule" id="MF_00376"/>
    </source>
</evidence>
<dbReference type="KEGG" id="spon:HME9304_03401"/>
<dbReference type="SUPFAM" id="SSF52540">
    <property type="entry name" value="P-loop containing nucleoside triphosphate hydrolases"/>
    <property type="match status" value="1"/>
</dbReference>
<comment type="subcellular location">
    <subcellularLocation>
        <location evidence="5">Cytoplasm</location>
    </subcellularLocation>
</comment>
<protein>
    <recommendedName>
        <fullName evidence="5 6">Dephospho-CoA kinase</fullName>
        <ecNumber evidence="5 6">2.7.1.24</ecNumber>
    </recommendedName>
    <alternativeName>
        <fullName evidence="5">Dephosphocoenzyme A kinase</fullName>
    </alternativeName>
</protein>
<dbReference type="PANTHER" id="PTHR10695:SF46">
    <property type="entry name" value="BIFUNCTIONAL COENZYME A SYNTHASE-RELATED"/>
    <property type="match status" value="1"/>
</dbReference>
<evidence type="ECO:0000256" key="6">
    <source>
        <dbReference type="NCBIfam" id="TIGR00152"/>
    </source>
</evidence>
<comment type="function">
    <text evidence="5">Catalyzes the phosphorylation of the 3'-hydroxyl group of dephosphocoenzyme A to form coenzyme A.</text>
</comment>
<dbReference type="AlphaFoldDB" id="A0A2Z4LYD8"/>
<keyword evidence="5" id="KW-0963">Cytoplasm</keyword>
<dbReference type="HAMAP" id="MF_00376">
    <property type="entry name" value="Dephospho_CoA_kinase"/>
    <property type="match status" value="1"/>
</dbReference>
<keyword evidence="5 7" id="KW-0808">Transferase</keyword>
<comment type="catalytic activity">
    <reaction evidence="5">
        <text>3'-dephospho-CoA + ATP = ADP + CoA + H(+)</text>
        <dbReference type="Rhea" id="RHEA:18245"/>
        <dbReference type="ChEBI" id="CHEBI:15378"/>
        <dbReference type="ChEBI" id="CHEBI:30616"/>
        <dbReference type="ChEBI" id="CHEBI:57287"/>
        <dbReference type="ChEBI" id="CHEBI:57328"/>
        <dbReference type="ChEBI" id="CHEBI:456216"/>
        <dbReference type="EC" id="2.7.1.24"/>
    </reaction>
</comment>
<keyword evidence="4 5" id="KW-0173">Coenzyme A biosynthesis</keyword>
<dbReference type="Pfam" id="PF01121">
    <property type="entry name" value="CoaE"/>
    <property type="match status" value="1"/>
</dbReference>
<evidence type="ECO:0000313" key="8">
    <source>
        <dbReference type="Proteomes" id="UP000248536"/>
    </source>
</evidence>
<keyword evidence="8" id="KW-1185">Reference proteome</keyword>
<comment type="similarity">
    <text evidence="1 5">Belongs to the CoaE family.</text>
</comment>
<comment type="pathway">
    <text evidence="5">Cofactor biosynthesis; coenzyme A biosynthesis; CoA from (R)-pantothenate: step 5/5.</text>
</comment>
<evidence type="ECO:0000256" key="2">
    <source>
        <dbReference type="ARBA" id="ARBA00022741"/>
    </source>
</evidence>
<dbReference type="GO" id="GO:0005737">
    <property type="term" value="C:cytoplasm"/>
    <property type="evidence" value="ECO:0007669"/>
    <property type="project" value="UniProtKB-SubCell"/>
</dbReference>
<evidence type="ECO:0000256" key="1">
    <source>
        <dbReference type="ARBA" id="ARBA00009018"/>
    </source>
</evidence>
<dbReference type="GO" id="GO:0015937">
    <property type="term" value="P:coenzyme A biosynthetic process"/>
    <property type="evidence" value="ECO:0007669"/>
    <property type="project" value="UniProtKB-UniRule"/>
</dbReference>
<dbReference type="GO" id="GO:0004140">
    <property type="term" value="F:dephospho-CoA kinase activity"/>
    <property type="evidence" value="ECO:0007669"/>
    <property type="project" value="UniProtKB-UniRule"/>
</dbReference>
<dbReference type="UniPathway" id="UPA00241">
    <property type="reaction ID" value="UER00356"/>
</dbReference>
<accession>A0A2Z4LYD8</accession>
<dbReference type="PANTHER" id="PTHR10695">
    <property type="entry name" value="DEPHOSPHO-COA KINASE-RELATED"/>
    <property type="match status" value="1"/>
</dbReference>
<dbReference type="GO" id="GO:0005524">
    <property type="term" value="F:ATP binding"/>
    <property type="evidence" value="ECO:0007669"/>
    <property type="project" value="UniProtKB-UniRule"/>
</dbReference>
<dbReference type="PROSITE" id="PS51219">
    <property type="entry name" value="DPCK"/>
    <property type="match status" value="1"/>
</dbReference>
<name>A0A2Z4LYD8_9FLAO</name>
<dbReference type="NCBIfam" id="TIGR00152">
    <property type="entry name" value="dephospho-CoA kinase"/>
    <property type="match status" value="1"/>
</dbReference>
<dbReference type="EMBL" id="CP030104">
    <property type="protein sequence ID" value="AWX46368.1"/>
    <property type="molecule type" value="Genomic_DNA"/>
</dbReference>
<keyword evidence="5 7" id="KW-0418">Kinase</keyword>
<keyword evidence="3 5" id="KW-0067">ATP-binding</keyword>
<feature type="binding site" evidence="5">
    <location>
        <begin position="11"/>
        <end position="16"/>
    </location>
    <ligand>
        <name>ATP</name>
        <dbReference type="ChEBI" id="CHEBI:30616"/>
    </ligand>
</feature>
<gene>
    <name evidence="5" type="primary">coaE</name>
    <name evidence="7" type="ORF">HME9304_03401</name>
</gene>
<keyword evidence="2 5" id="KW-0547">Nucleotide-binding</keyword>
<dbReference type="InterPro" id="IPR027417">
    <property type="entry name" value="P-loop_NTPase"/>
</dbReference>
<organism evidence="7 8">
    <name type="scientific">Flagellimonas maritima</name>
    <dbReference type="NCBI Taxonomy" id="1383885"/>
    <lineage>
        <taxon>Bacteria</taxon>
        <taxon>Pseudomonadati</taxon>
        <taxon>Bacteroidota</taxon>
        <taxon>Flavobacteriia</taxon>
        <taxon>Flavobacteriales</taxon>
        <taxon>Flavobacteriaceae</taxon>
        <taxon>Flagellimonas</taxon>
    </lineage>
</organism>
<dbReference type="CDD" id="cd02022">
    <property type="entry name" value="DPCK"/>
    <property type="match status" value="1"/>
</dbReference>
<dbReference type="Proteomes" id="UP000248536">
    <property type="component" value="Chromosome"/>
</dbReference>
<dbReference type="InterPro" id="IPR001977">
    <property type="entry name" value="Depp_CoAkinase"/>
</dbReference>
<dbReference type="EC" id="2.7.1.24" evidence="5 6"/>
<evidence type="ECO:0000256" key="3">
    <source>
        <dbReference type="ARBA" id="ARBA00022840"/>
    </source>
</evidence>
<dbReference type="OrthoDB" id="9812943at2"/>
<reference evidence="7 8" key="1">
    <citation type="submission" date="2018-06" db="EMBL/GenBank/DDBJ databases">
        <title>Spongiibacterium sp. HME9304 Genome sequencing and assembly.</title>
        <authorList>
            <person name="Kang H."/>
            <person name="Kim H."/>
            <person name="Joh K."/>
        </authorList>
    </citation>
    <scope>NUCLEOTIDE SEQUENCE [LARGE SCALE GENOMIC DNA]</scope>
    <source>
        <strain evidence="7 8">HME9304</strain>
    </source>
</reference>
<evidence type="ECO:0000256" key="4">
    <source>
        <dbReference type="ARBA" id="ARBA00022993"/>
    </source>
</evidence>
<evidence type="ECO:0000313" key="7">
    <source>
        <dbReference type="EMBL" id="AWX46368.1"/>
    </source>
</evidence>
<proteinExistence type="inferred from homology"/>